<organism evidence="1 2">
    <name type="scientific">Steinernema glaseri</name>
    <dbReference type="NCBI Taxonomy" id="37863"/>
    <lineage>
        <taxon>Eukaryota</taxon>
        <taxon>Metazoa</taxon>
        <taxon>Ecdysozoa</taxon>
        <taxon>Nematoda</taxon>
        <taxon>Chromadorea</taxon>
        <taxon>Rhabditida</taxon>
        <taxon>Tylenchina</taxon>
        <taxon>Panagrolaimomorpha</taxon>
        <taxon>Strongyloidoidea</taxon>
        <taxon>Steinernematidae</taxon>
        <taxon>Steinernema</taxon>
    </lineage>
</organism>
<protein>
    <submittedName>
        <fullName evidence="2">Phosphoenolpyruvate synthase</fullName>
    </submittedName>
</protein>
<evidence type="ECO:0000313" key="1">
    <source>
        <dbReference type="Proteomes" id="UP000095287"/>
    </source>
</evidence>
<keyword evidence="1" id="KW-1185">Reference proteome</keyword>
<name>A0A1I7ZVU4_9BILA</name>
<evidence type="ECO:0000313" key="2">
    <source>
        <dbReference type="WBParaSite" id="L893_g30098.t1"/>
    </source>
</evidence>
<dbReference type="Proteomes" id="UP000095287">
    <property type="component" value="Unplaced"/>
</dbReference>
<sequence length="76" mass="8952">MIKVENGEGDAIELWSVLAIGHHYTATKSRVAKQITEIEDRTRKVCFCPFEITRQNYVQMRRIMLMMARCRGTYQQ</sequence>
<proteinExistence type="predicted"/>
<reference evidence="2" key="1">
    <citation type="submission" date="2016-11" db="UniProtKB">
        <authorList>
            <consortium name="WormBaseParasite"/>
        </authorList>
    </citation>
    <scope>IDENTIFICATION</scope>
</reference>
<accession>A0A1I7ZVU4</accession>
<dbReference type="WBParaSite" id="L893_g30098.t1">
    <property type="protein sequence ID" value="L893_g30098.t1"/>
    <property type="gene ID" value="L893_g30098"/>
</dbReference>
<dbReference type="AlphaFoldDB" id="A0A1I7ZVU4"/>